<evidence type="ECO:0000313" key="2">
    <source>
        <dbReference type="Proteomes" id="UP000003586"/>
    </source>
</evidence>
<organism evidence="1 2">
    <name type="scientific">Niabella soli DSM 19437</name>
    <dbReference type="NCBI Taxonomy" id="929713"/>
    <lineage>
        <taxon>Bacteria</taxon>
        <taxon>Pseudomonadati</taxon>
        <taxon>Bacteroidota</taxon>
        <taxon>Chitinophagia</taxon>
        <taxon>Chitinophagales</taxon>
        <taxon>Chitinophagaceae</taxon>
        <taxon>Niabella</taxon>
    </lineage>
</organism>
<dbReference type="EMBL" id="CP007035">
    <property type="protein sequence ID" value="AHF16662.1"/>
    <property type="molecule type" value="Genomic_DNA"/>
</dbReference>
<dbReference type="Gene3D" id="2.60.120.370">
    <property type="entry name" value="YhcH/YjgK/YiaL"/>
    <property type="match status" value="1"/>
</dbReference>
<evidence type="ECO:0008006" key="3">
    <source>
        <dbReference type="Google" id="ProtNLM"/>
    </source>
</evidence>
<dbReference type="NCBIfam" id="TIGR00022">
    <property type="entry name" value="YhcH/YjgK/YiaL family protein"/>
    <property type="match status" value="1"/>
</dbReference>
<dbReference type="STRING" id="929713.NIASO_18745"/>
<dbReference type="Proteomes" id="UP000003586">
    <property type="component" value="Chromosome"/>
</dbReference>
<reference evidence="1 2" key="1">
    <citation type="submission" date="2013-12" db="EMBL/GenBank/DDBJ databases">
        <authorList>
            <consortium name="DOE Joint Genome Institute"/>
            <person name="Eisen J."/>
            <person name="Huntemann M."/>
            <person name="Han J."/>
            <person name="Chen A."/>
            <person name="Kyrpides N."/>
            <person name="Mavromatis K."/>
            <person name="Markowitz V."/>
            <person name="Palaniappan K."/>
            <person name="Ivanova N."/>
            <person name="Schaumberg A."/>
            <person name="Pati A."/>
            <person name="Liolios K."/>
            <person name="Nordberg H.P."/>
            <person name="Cantor M.N."/>
            <person name="Hua S.X."/>
            <person name="Woyke T."/>
        </authorList>
    </citation>
    <scope>NUCLEOTIDE SEQUENCE [LARGE SCALE GENOMIC DNA]</scope>
    <source>
        <strain evidence="2">DSM 19437</strain>
    </source>
</reference>
<dbReference type="KEGG" id="nso:NIASO_18745"/>
<dbReference type="eggNOG" id="COG2731">
    <property type="taxonomic scope" value="Bacteria"/>
</dbReference>
<sequence length="150" mass="17196">MVIDTLHNAARYESLHPLFKKALDYMRQTDLLNTAAGTYSVEENTIKAIISEAPGKKQETALEKFECHNRFIDIQYVISGTEQMGWKPRPDCKTPNGDYNPEKDVQFFKEMPDLYFTLHPGQFVIFFPEDVHAPMIGDGIIKKLVMKIAL</sequence>
<dbReference type="InterPro" id="IPR004375">
    <property type="entry name" value="NanQ/TabA/YiaL"/>
</dbReference>
<dbReference type="PANTHER" id="PTHR34986:SF1">
    <property type="entry name" value="PROTEIN YIAL"/>
    <property type="match status" value="1"/>
</dbReference>
<proteinExistence type="predicted"/>
<dbReference type="HOGENOM" id="CLU_107139_2_1_10"/>
<dbReference type="AlphaFoldDB" id="W0F104"/>
<protein>
    <recommendedName>
        <fullName evidence="3">YhcH/YjgK/YiaL family protein</fullName>
    </recommendedName>
</protein>
<gene>
    <name evidence="1" type="ORF">NIASO_18745</name>
</gene>
<dbReference type="PANTHER" id="PTHR34986">
    <property type="entry name" value="EVOLVED BETA-GALACTOSIDASE SUBUNIT BETA"/>
    <property type="match status" value="1"/>
</dbReference>
<dbReference type="OrthoDB" id="9792756at2"/>
<dbReference type="RefSeq" id="WP_008588107.1">
    <property type="nucleotide sequence ID" value="NZ_CP007035.1"/>
</dbReference>
<evidence type="ECO:0000313" key="1">
    <source>
        <dbReference type="EMBL" id="AHF16662.1"/>
    </source>
</evidence>
<dbReference type="InterPro" id="IPR037012">
    <property type="entry name" value="NanQ/TabA/YiaL_sf"/>
</dbReference>
<keyword evidence="2" id="KW-1185">Reference proteome</keyword>
<dbReference type="Pfam" id="PF04074">
    <property type="entry name" value="DUF386"/>
    <property type="match status" value="1"/>
</dbReference>
<name>W0F104_9BACT</name>
<dbReference type="SUPFAM" id="SSF51197">
    <property type="entry name" value="Clavaminate synthase-like"/>
    <property type="match status" value="1"/>
</dbReference>
<accession>W0F104</accession>
<dbReference type="GO" id="GO:0005829">
    <property type="term" value="C:cytosol"/>
    <property type="evidence" value="ECO:0007669"/>
    <property type="project" value="TreeGrafter"/>
</dbReference>